<evidence type="ECO:0000313" key="7">
    <source>
        <dbReference type="Proteomes" id="UP000760480"/>
    </source>
</evidence>
<reference evidence="6 7" key="1">
    <citation type="submission" date="2019-03" db="EMBL/GenBank/DDBJ databases">
        <title>Metabolic reconstructions from genomes of highly enriched 'Candidatus Accumulibacter' and 'Candidatus Competibacter' bioreactor populations.</title>
        <authorList>
            <person name="Annavajhala M.K."/>
            <person name="Welles L."/>
            <person name="Abbas B."/>
            <person name="Sorokin D."/>
            <person name="Park H."/>
            <person name="Van Loosdrecht M."/>
            <person name="Chandran K."/>
        </authorList>
    </citation>
    <scope>NUCLEOTIDE SEQUENCE [LARGE SCALE GENOMIC DNA]</scope>
    <source>
        <strain evidence="6 7">SBR_G</strain>
    </source>
</reference>
<feature type="transmembrane region" description="Helical" evidence="4">
    <location>
        <begin position="159"/>
        <end position="180"/>
    </location>
</feature>
<feature type="transmembrane region" description="Helical" evidence="4">
    <location>
        <begin position="74"/>
        <end position="94"/>
    </location>
</feature>
<keyword evidence="1 4" id="KW-0812">Transmembrane</keyword>
<organism evidence="6 7">
    <name type="scientific">Candidatus Competibacter phosphatis</name>
    <dbReference type="NCBI Taxonomy" id="221280"/>
    <lineage>
        <taxon>Bacteria</taxon>
        <taxon>Pseudomonadati</taxon>
        <taxon>Pseudomonadota</taxon>
        <taxon>Gammaproteobacteria</taxon>
        <taxon>Candidatus Competibacteraceae</taxon>
        <taxon>Candidatus Competibacter</taxon>
    </lineage>
</organism>
<dbReference type="CDD" id="cd17355">
    <property type="entry name" value="MFS_YcxA_like"/>
    <property type="match status" value="1"/>
</dbReference>
<dbReference type="InterPro" id="IPR020846">
    <property type="entry name" value="MFS_dom"/>
</dbReference>
<keyword evidence="2 4" id="KW-1133">Transmembrane helix</keyword>
<dbReference type="InterPro" id="IPR011701">
    <property type="entry name" value="MFS"/>
</dbReference>
<feature type="transmembrane region" description="Helical" evidence="4">
    <location>
        <begin position="249"/>
        <end position="269"/>
    </location>
</feature>
<dbReference type="SUPFAM" id="SSF103473">
    <property type="entry name" value="MFS general substrate transporter"/>
    <property type="match status" value="1"/>
</dbReference>
<feature type="transmembrane region" description="Helical" evidence="4">
    <location>
        <begin position="136"/>
        <end position="153"/>
    </location>
</feature>
<feature type="transmembrane region" description="Helical" evidence="4">
    <location>
        <begin position="43"/>
        <end position="62"/>
    </location>
</feature>
<evidence type="ECO:0000313" key="6">
    <source>
        <dbReference type="EMBL" id="NMQ19049.1"/>
    </source>
</evidence>
<evidence type="ECO:0000256" key="4">
    <source>
        <dbReference type="SAM" id="Phobius"/>
    </source>
</evidence>
<dbReference type="InterPro" id="IPR050327">
    <property type="entry name" value="Proton-linked_MCT"/>
</dbReference>
<dbReference type="Gene3D" id="1.20.1250.20">
    <property type="entry name" value="MFS general substrate transporter like domains"/>
    <property type="match status" value="1"/>
</dbReference>
<proteinExistence type="predicted"/>
<gene>
    <name evidence="6" type="ORF">E4P82_07425</name>
</gene>
<feature type="domain" description="Major facilitator superfamily (MFS) profile" evidence="5">
    <location>
        <begin position="9"/>
        <end position="395"/>
    </location>
</feature>
<dbReference type="PANTHER" id="PTHR11360:SF284">
    <property type="entry name" value="EG:103B4.3 PROTEIN-RELATED"/>
    <property type="match status" value="1"/>
</dbReference>
<dbReference type="PROSITE" id="PS50850">
    <property type="entry name" value="MFS"/>
    <property type="match status" value="1"/>
</dbReference>
<dbReference type="InterPro" id="IPR036259">
    <property type="entry name" value="MFS_trans_sf"/>
</dbReference>
<feature type="transmembrane region" description="Helical" evidence="4">
    <location>
        <begin position="281"/>
        <end position="301"/>
    </location>
</feature>
<sequence>MKIENWRTPAVILWCGALILAVSLGIRHTFGLFLQPMSLDNGWGREAFAFAIALQNLVWGLAQPFAGRLADRFGAGWAILVGTLLYVAGLLLMAQSASTFGLALSAGVLIGLGLSGTTFPVVFGAVSRAVPPEQRSMAMGIAMAVGSLGQFVLLPGSQWLIGAFGWAAALVVLGLLGVGMGPLSAALFERPSANPAAGEARPLRAILAEAFTHRGFWLLSLGFFVCGFQVVFIAVHIPAFLMDRGLSPLVGTTVLALIGLFNIFGSYLAGLGGGKFRKPMLLTGIYLTRAVVITVFILLPVTAWSAYAFGMVMGLLWLSTVPLTNGTVATVFGVGNMSMLGGIVFLFHQIGAFLGGWLGGYLYDATGSYRAVWIIAIGLSLAAALLNWPIREQAVRPATATA</sequence>
<dbReference type="EMBL" id="SPMZ01000019">
    <property type="protein sequence ID" value="NMQ19049.1"/>
    <property type="molecule type" value="Genomic_DNA"/>
</dbReference>
<dbReference type="Pfam" id="PF07690">
    <property type="entry name" value="MFS_1"/>
    <property type="match status" value="1"/>
</dbReference>
<accession>A0ABX1TLT4</accession>
<feature type="transmembrane region" description="Helical" evidence="4">
    <location>
        <begin position="100"/>
        <end position="124"/>
    </location>
</feature>
<dbReference type="Proteomes" id="UP000760480">
    <property type="component" value="Unassembled WGS sequence"/>
</dbReference>
<evidence type="ECO:0000256" key="3">
    <source>
        <dbReference type="ARBA" id="ARBA00023136"/>
    </source>
</evidence>
<dbReference type="PANTHER" id="PTHR11360">
    <property type="entry name" value="MONOCARBOXYLATE TRANSPORTER"/>
    <property type="match status" value="1"/>
</dbReference>
<feature type="transmembrane region" description="Helical" evidence="4">
    <location>
        <begin position="369"/>
        <end position="388"/>
    </location>
</feature>
<name>A0ABX1TLT4_9GAMM</name>
<feature type="transmembrane region" description="Helical" evidence="4">
    <location>
        <begin position="307"/>
        <end position="332"/>
    </location>
</feature>
<feature type="transmembrane region" description="Helical" evidence="4">
    <location>
        <begin position="216"/>
        <end position="237"/>
    </location>
</feature>
<evidence type="ECO:0000256" key="2">
    <source>
        <dbReference type="ARBA" id="ARBA00022989"/>
    </source>
</evidence>
<evidence type="ECO:0000259" key="5">
    <source>
        <dbReference type="PROSITE" id="PS50850"/>
    </source>
</evidence>
<protein>
    <submittedName>
        <fullName evidence="6">MFS transporter</fullName>
    </submittedName>
</protein>
<comment type="caution">
    <text evidence="6">The sequence shown here is derived from an EMBL/GenBank/DDBJ whole genome shotgun (WGS) entry which is preliminary data.</text>
</comment>
<feature type="transmembrane region" description="Helical" evidence="4">
    <location>
        <begin position="339"/>
        <end position="363"/>
    </location>
</feature>
<keyword evidence="3 4" id="KW-0472">Membrane</keyword>
<evidence type="ECO:0000256" key="1">
    <source>
        <dbReference type="ARBA" id="ARBA00022692"/>
    </source>
</evidence>
<dbReference type="RefSeq" id="WP_169248354.1">
    <property type="nucleotide sequence ID" value="NZ_SPMZ01000019.1"/>
</dbReference>
<keyword evidence="7" id="KW-1185">Reference proteome</keyword>